<dbReference type="UniPathway" id="UPA00068"/>
<comment type="cofactor">
    <cofactor evidence="6">
        <name>pyridoxal 5'-phosphate</name>
        <dbReference type="ChEBI" id="CHEBI:597326"/>
    </cofactor>
    <text evidence="6">Binds 1 pyridoxal phosphate per subunit.</text>
</comment>
<dbReference type="SUPFAM" id="SSF53383">
    <property type="entry name" value="PLP-dependent transferases"/>
    <property type="match status" value="1"/>
</dbReference>
<keyword evidence="5 6" id="KW-0663">Pyridoxal phosphate</keyword>
<dbReference type="PIRSF" id="PIRSF000521">
    <property type="entry name" value="Transaminase_4ab_Lys_Orn"/>
    <property type="match status" value="1"/>
</dbReference>
<dbReference type="Gene3D" id="3.90.1150.10">
    <property type="entry name" value="Aspartate Aminotransferase, domain 1"/>
    <property type="match status" value="1"/>
</dbReference>
<dbReference type="UniPathway" id="UPA00033">
    <property type="reaction ID" value="UER00038"/>
</dbReference>
<dbReference type="PROSITE" id="PS00600">
    <property type="entry name" value="AA_TRANSFER_CLASS_3"/>
    <property type="match status" value="1"/>
</dbReference>
<feature type="binding site" evidence="6">
    <location>
        <position position="125"/>
    </location>
    <ligand>
        <name>substrate</name>
    </ligand>
</feature>
<dbReference type="InterPro" id="IPR050103">
    <property type="entry name" value="Class-III_PLP-dep_AT"/>
</dbReference>
<dbReference type="Proteomes" id="UP000222824">
    <property type="component" value="Unassembled WGS sequence"/>
</dbReference>
<feature type="modified residue" description="N6-(pyridoxal phosphate)lysine" evidence="6">
    <location>
        <position position="236"/>
    </location>
</feature>
<sequence>MSGFVFSEKPIEIASGDGVTLTDTNGTEYLDFGASYACTPVGHCHPEVVDAATSQIEELMYVQASYPHAARTALYEQLSDAGPGDVDNVWLCNSGTEANEAALKFARHATGREKIVATAQGFHGRTMGALATTWKEKYKDGFEPLAGGVEFVEYGDADAMREAVDDETAAVILEPLQGEGGINPVATGYLQAVREATDEAGAAMVLDEIQTGLGRTGSLWAAERHDVVPDVLTTAKGLASGLPIGATLCRDWIAEDAGNHGSTFSGGPVVSAAAGATLDVIEREDLATHADETGAYIRGQIEERLGDDVRDVRGDGLMIGIEVKRGSNRLLRDLAIEHQVLALPAGRTVLRLLPPLTIDREHADAVIDAIAEVIG</sequence>
<comment type="pathway">
    <text evidence="6">Amino-acid biosynthesis; L-arginine biosynthesis.</text>
</comment>
<evidence type="ECO:0000313" key="8">
    <source>
        <dbReference type="Proteomes" id="UP000222824"/>
    </source>
</evidence>
<dbReference type="InterPro" id="IPR015424">
    <property type="entry name" value="PyrdxlP-dep_Trfase"/>
</dbReference>
<keyword evidence="3 6" id="KW-0028">Amino-acid biosynthesis</keyword>
<feature type="binding site" evidence="6">
    <location>
        <begin position="95"/>
        <end position="96"/>
    </location>
    <ligand>
        <name>pyridoxal 5'-phosphate</name>
        <dbReference type="ChEBI" id="CHEBI:597326"/>
    </ligand>
</feature>
<dbReference type="AlphaFoldDB" id="A0A2G1WED9"/>
<dbReference type="EMBL" id="NHOA01000157">
    <property type="protein sequence ID" value="PHQ37361.1"/>
    <property type="molecule type" value="Genomic_DNA"/>
</dbReference>
<evidence type="ECO:0000256" key="4">
    <source>
        <dbReference type="ARBA" id="ARBA00022679"/>
    </source>
</evidence>
<dbReference type="OrthoDB" id="85346at2157"/>
<proteinExistence type="inferred from homology"/>
<dbReference type="PANTHER" id="PTHR11986">
    <property type="entry name" value="AMINOTRANSFERASE CLASS III"/>
    <property type="match status" value="1"/>
</dbReference>
<keyword evidence="2 6" id="KW-0032">Aminotransferase</keyword>
<dbReference type="GO" id="GO:0042802">
    <property type="term" value="F:identical protein binding"/>
    <property type="evidence" value="ECO:0007669"/>
    <property type="project" value="TreeGrafter"/>
</dbReference>
<comment type="subcellular location">
    <subcellularLocation>
        <location evidence="6">Cytoplasm</location>
    </subcellularLocation>
</comment>
<dbReference type="Pfam" id="PF00202">
    <property type="entry name" value="Aminotran_3"/>
    <property type="match status" value="1"/>
</dbReference>
<evidence type="ECO:0000256" key="5">
    <source>
        <dbReference type="ARBA" id="ARBA00022898"/>
    </source>
</evidence>
<comment type="pathway">
    <text evidence="6">Amino-acid biosynthesis; L-lysine biosynthesis via AAA pathway; L-lysine from L-alpha-aminoadipate (Thermus route): step 4/5.</text>
</comment>
<dbReference type="RefSeq" id="WP_099256858.1">
    <property type="nucleotide sequence ID" value="NZ_NHOA01000157.1"/>
</dbReference>
<dbReference type="GO" id="GO:0005737">
    <property type="term" value="C:cytoplasm"/>
    <property type="evidence" value="ECO:0007669"/>
    <property type="project" value="UniProtKB-SubCell"/>
</dbReference>
<evidence type="ECO:0000256" key="1">
    <source>
        <dbReference type="ARBA" id="ARBA00022490"/>
    </source>
</evidence>
<dbReference type="InterPro" id="IPR037537">
    <property type="entry name" value="LysJ"/>
</dbReference>
<dbReference type="PANTHER" id="PTHR11986:SF79">
    <property type="entry name" value="ACETYLORNITHINE AMINOTRANSFERASE, MITOCHONDRIAL"/>
    <property type="match status" value="1"/>
</dbReference>
<feature type="binding site" evidence="6">
    <location>
        <begin position="207"/>
        <end position="210"/>
    </location>
    <ligand>
        <name>pyridoxal 5'-phosphate</name>
        <dbReference type="ChEBI" id="CHEBI:597326"/>
    </ligand>
</feature>
<dbReference type="GO" id="GO:0019878">
    <property type="term" value="P:lysine biosynthetic process via aminoadipic acid"/>
    <property type="evidence" value="ECO:0007669"/>
    <property type="project" value="UniProtKB-UniRule"/>
</dbReference>
<comment type="catalytic activity">
    <reaction evidence="6">
        <text>[amino-group carrier protein]-C-terminal-gamma-(L-lysyl)-L-glutamate + 2-oxoglutarate = [amino-group carrier protein]-C-terminal-N-(1-carboxy-5-oxopentan-1-yl)-L-glutamine + L-glutamate</text>
        <dbReference type="Rhea" id="RHEA:41952"/>
        <dbReference type="Rhea" id="RHEA-COMP:9714"/>
        <dbReference type="Rhea" id="RHEA-COMP:9715"/>
        <dbReference type="ChEBI" id="CHEBI:16810"/>
        <dbReference type="ChEBI" id="CHEBI:29985"/>
        <dbReference type="ChEBI" id="CHEBI:78501"/>
        <dbReference type="ChEBI" id="CHEBI:78526"/>
        <dbReference type="EC" id="2.6.1.118"/>
    </reaction>
</comment>
<comment type="caution">
    <text evidence="7">The sequence shown here is derived from an EMBL/GenBank/DDBJ whole genome shotgun (WGS) entry which is preliminary data.</text>
</comment>
<dbReference type="GO" id="GO:0042450">
    <property type="term" value="P:L-arginine biosynthetic process via ornithine"/>
    <property type="evidence" value="ECO:0007669"/>
    <property type="project" value="UniProtKB-UniRule"/>
</dbReference>
<dbReference type="EC" id="2.6.1.118" evidence="6"/>
<keyword evidence="1 6" id="KW-0963">Cytoplasm</keyword>
<dbReference type="GO" id="GO:0030170">
    <property type="term" value="F:pyridoxal phosphate binding"/>
    <property type="evidence" value="ECO:0007669"/>
    <property type="project" value="InterPro"/>
</dbReference>
<dbReference type="InterPro" id="IPR005814">
    <property type="entry name" value="Aminotrans_3"/>
</dbReference>
<keyword evidence="8" id="KW-1185">Reference proteome</keyword>
<name>A0A2G1WED9_9EURY</name>
<keyword evidence="6" id="KW-0055">Arginine biosynthesis</keyword>
<dbReference type="EC" id="2.6.1.124" evidence="6"/>
<dbReference type="InterPro" id="IPR015422">
    <property type="entry name" value="PyrdxlP-dep_Trfase_small"/>
</dbReference>
<keyword evidence="6" id="KW-0457">Lysine biosynthesis</keyword>
<evidence type="ECO:0000256" key="2">
    <source>
        <dbReference type="ARBA" id="ARBA00022576"/>
    </source>
</evidence>
<dbReference type="InterPro" id="IPR015421">
    <property type="entry name" value="PyrdxlP-dep_Trfase_major"/>
</dbReference>
<feature type="binding site" evidence="6">
    <location>
        <position position="262"/>
    </location>
    <ligand>
        <name>substrate</name>
    </ligand>
</feature>
<evidence type="ECO:0000256" key="3">
    <source>
        <dbReference type="ARBA" id="ARBA00022605"/>
    </source>
</evidence>
<feature type="binding site" evidence="6">
    <location>
        <position position="122"/>
    </location>
    <ligand>
        <name>pyridoxal 5'-phosphate</name>
        <dbReference type="ChEBI" id="CHEBI:597326"/>
    </ligand>
</feature>
<comment type="function">
    <text evidence="6">Involved in both the arginine and lysine biosynthetic pathways.</text>
</comment>
<dbReference type="Gene3D" id="3.40.640.10">
    <property type="entry name" value="Type I PLP-dependent aspartate aminotransferase-like (Major domain)"/>
    <property type="match status" value="1"/>
</dbReference>
<evidence type="ECO:0000256" key="6">
    <source>
        <dbReference type="HAMAP-Rule" id="MF_02084"/>
    </source>
</evidence>
<comment type="subunit">
    <text evidence="6">Homodimer.</text>
</comment>
<keyword evidence="4 6" id="KW-0808">Transferase</keyword>
<dbReference type="CDD" id="cd00610">
    <property type="entry name" value="OAT_like"/>
    <property type="match status" value="1"/>
</dbReference>
<dbReference type="GO" id="GO:0008483">
    <property type="term" value="F:transaminase activity"/>
    <property type="evidence" value="ECO:0007669"/>
    <property type="project" value="UniProtKB-UniRule"/>
</dbReference>
<gene>
    <name evidence="6" type="primary">lysJ</name>
    <name evidence="7" type="ORF">DJ69_17375</name>
</gene>
<protein>
    <recommendedName>
        <fullName evidence="6">Putative [LysW]-aminoadipate semialdehyde/glutamate semialdehyde transaminase</fullName>
        <ecNumber evidence="6">2.6.1.118</ecNumber>
        <ecNumber evidence="6">2.6.1.124</ecNumber>
    </recommendedName>
</protein>
<comment type="similarity">
    <text evidence="6">Belongs to the class-III pyridoxal-phosphate-dependent aminotransferase family. LysJ subfamily.</text>
</comment>
<dbReference type="InterPro" id="IPR049704">
    <property type="entry name" value="Aminotrans_3_PPA_site"/>
</dbReference>
<dbReference type="HAMAP" id="MF_02084">
    <property type="entry name" value="LysJ_aminotrans_3"/>
    <property type="match status" value="1"/>
</dbReference>
<accession>A0A2G1WED9</accession>
<reference evidence="7 8" key="1">
    <citation type="journal article" date="2014" name="Front. Microbiol.">
        <title>Population and genomic analysis of the genus Halorubrum.</title>
        <authorList>
            <person name="Fullmer M.S."/>
            <person name="Soucy S.M."/>
            <person name="Swithers K.S."/>
            <person name="Makkay A.M."/>
            <person name="Wheeler R."/>
            <person name="Ventosa A."/>
            <person name="Gogarten J.P."/>
            <person name="Papke R.T."/>
        </authorList>
    </citation>
    <scope>NUCLEOTIDE SEQUENCE [LARGE SCALE GENOMIC DNA]</scope>
    <source>
        <strain evidence="7 8">C49</strain>
    </source>
</reference>
<comment type="catalytic activity">
    <reaction evidence="6">
        <text>[amino-group carrier protein]-C-terminal-gamma-(L-ornithyl)-L-glutamate + 2-oxoglutarate = [amino-group carrier protein]-C-terminal-gamma-(L-glutamyl-5-semialdehyde)-L-glutamate + L-glutamate</text>
        <dbReference type="Rhea" id="RHEA:52672"/>
        <dbReference type="Rhea" id="RHEA-COMP:13327"/>
        <dbReference type="Rhea" id="RHEA-COMP:13328"/>
        <dbReference type="ChEBI" id="CHEBI:16810"/>
        <dbReference type="ChEBI" id="CHEBI:29985"/>
        <dbReference type="ChEBI" id="CHEBI:136761"/>
        <dbReference type="ChEBI" id="CHEBI:136763"/>
        <dbReference type="EC" id="2.6.1.124"/>
    </reaction>
</comment>
<feature type="binding site" evidence="6">
    <location>
        <position position="263"/>
    </location>
    <ligand>
        <name>pyridoxal 5'-phosphate</name>
        <dbReference type="ChEBI" id="CHEBI:597326"/>
    </ligand>
</feature>
<evidence type="ECO:0000313" key="7">
    <source>
        <dbReference type="EMBL" id="PHQ37361.1"/>
    </source>
</evidence>
<organism evidence="7 8">
    <name type="scientific">Halorubrum persicum</name>
    <dbReference type="NCBI Taxonomy" id="1383844"/>
    <lineage>
        <taxon>Archaea</taxon>
        <taxon>Methanobacteriati</taxon>
        <taxon>Methanobacteriota</taxon>
        <taxon>Stenosarchaea group</taxon>
        <taxon>Halobacteria</taxon>
        <taxon>Halobacteriales</taxon>
        <taxon>Haloferacaceae</taxon>
        <taxon>Halorubrum</taxon>
    </lineage>
</organism>
<dbReference type="FunFam" id="3.40.640.10:FF:000004">
    <property type="entry name" value="Acetylornithine aminotransferase"/>
    <property type="match status" value="1"/>
</dbReference>